<dbReference type="PANTHER" id="PTHR42905:SF7">
    <property type="entry name" value="PHOSPHOENOLPYRUVATE PHOSPHOMUTASE"/>
    <property type="match status" value="1"/>
</dbReference>
<dbReference type="CDD" id="cd00377">
    <property type="entry name" value="ICL_PEPM"/>
    <property type="match status" value="1"/>
</dbReference>
<sequence length="302" mass="32616">MLGNGNAVPDAGAALKRLLARDRLAFAMEAHNPLAARIVGNAGFDVVWASGFSISTALGKRDRNEVSSTQLIDVLQGMREVTDTPILVDADTGFGDFNNFRLLVRRLSVMGVGGACIEDKTFPKLNSFVNGRQVLIDAEEFCGKIRAAKDSQLSNDFCIVARTEALVVGAGMHEALERAERYRLAGADAILIHSKEKTADQVLEFALHWAGRTPLIAVPTTYSETPCELFEASGFGLVIWANHMIRASVAAMSEVCNQVSSQRSVQGISNKIVAMEEVFDLFDYAEVTAAERRYCPNGAAGA</sequence>
<comment type="similarity">
    <text evidence="3">Belongs to the isocitrate lyase/PEP mutase superfamily. PEP mutase family.</text>
</comment>
<dbReference type="Gene3D" id="3.20.20.60">
    <property type="entry name" value="Phosphoenolpyruvate-binding domains"/>
    <property type="match status" value="1"/>
</dbReference>
<protein>
    <recommendedName>
        <fullName evidence="2">phosphoenolpyruvate mutase</fullName>
        <ecNumber evidence="2">5.4.2.9</ecNumber>
    </recommendedName>
</protein>
<dbReference type="InterPro" id="IPR040442">
    <property type="entry name" value="Pyrv_kinase-like_dom_sf"/>
</dbReference>
<dbReference type="EC" id="5.4.2.9" evidence="2"/>
<organism evidence="4 5">
    <name type="scientific">Sphingomonas ursincola</name>
    <dbReference type="NCBI Taxonomy" id="56361"/>
    <lineage>
        <taxon>Bacteria</taxon>
        <taxon>Pseudomonadati</taxon>
        <taxon>Pseudomonadota</taxon>
        <taxon>Alphaproteobacteria</taxon>
        <taxon>Sphingomonadales</taxon>
        <taxon>Sphingomonadaceae</taxon>
        <taxon>Sphingomonas</taxon>
    </lineage>
</organism>
<keyword evidence="1 4" id="KW-0413">Isomerase</keyword>
<dbReference type="GO" id="GO:0050188">
    <property type="term" value="F:phosphoenolpyruvate mutase activity"/>
    <property type="evidence" value="ECO:0007669"/>
    <property type="project" value="UniProtKB-EC"/>
</dbReference>
<reference evidence="4 5" key="1">
    <citation type="journal article" date="1994" name="Int. J. Syst. Bacteriol.">
        <title>Phylogenetic positions of novel aerobic, bacteriochlorophyll a-containing bacteria and description of Roseococcus thiosulfatophilus gen. nov., sp. nov., Erythromicrobium ramosum gen. nov., sp. nov., and Erythrobacter litoralis sp. nov.</title>
        <authorList>
            <person name="Yurkov V."/>
            <person name="Stackebrandt E."/>
            <person name="Holmes A."/>
            <person name="Fuerst J.A."/>
            <person name="Hugenholtz P."/>
            <person name="Golecki J."/>
            <person name="Gad'on N."/>
            <person name="Gorlenko V.M."/>
            <person name="Kompantseva E.I."/>
            <person name="Drews G."/>
        </authorList>
    </citation>
    <scope>NUCLEOTIDE SEQUENCE [LARGE SCALE GENOMIC DNA]</scope>
    <source>
        <strain evidence="4 5">KR-99</strain>
    </source>
</reference>
<dbReference type="NCBIfam" id="TIGR02320">
    <property type="entry name" value="PEP_mutase"/>
    <property type="match status" value="1"/>
</dbReference>
<comment type="caution">
    <text evidence="4">The sequence shown here is derived from an EMBL/GenBank/DDBJ whole genome shotgun (WGS) entry which is preliminary data.</text>
</comment>
<dbReference type="InterPro" id="IPR015813">
    <property type="entry name" value="Pyrv/PenolPyrv_kinase-like_dom"/>
</dbReference>
<dbReference type="RefSeq" id="WP_181266660.1">
    <property type="nucleotide sequence ID" value="NZ_BAAAGB010000002.1"/>
</dbReference>
<name>A0A7V8RC08_9SPHN</name>
<gene>
    <name evidence="4" type="primary">aepX</name>
    <name evidence="4" type="ORF">FG486_04965</name>
</gene>
<evidence type="ECO:0000313" key="5">
    <source>
        <dbReference type="Proteomes" id="UP000589292"/>
    </source>
</evidence>
<evidence type="ECO:0000313" key="4">
    <source>
        <dbReference type="EMBL" id="MBA1373679.1"/>
    </source>
</evidence>
<dbReference type="AlphaFoldDB" id="A0A7V8RC08"/>
<dbReference type="InterPro" id="IPR039556">
    <property type="entry name" value="ICL/PEPM"/>
</dbReference>
<dbReference type="SUPFAM" id="SSF51621">
    <property type="entry name" value="Phosphoenolpyruvate/pyruvate domain"/>
    <property type="match status" value="1"/>
</dbReference>
<dbReference type="Proteomes" id="UP000589292">
    <property type="component" value="Unassembled WGS sequence"/>
</dbReference>
<keyword evidence="4" id="KW-0670">Pyruvate</keyword>
<evidence type="ECO:0000256" key="2">
    <source>
        <dbReference type="ARBA" id="ARBA00024063"/>
    </source>
</evidence>
<dbReference type="InterPro" id="IPR012698">
    <property type="entry name" value="PEnolPyrv_PMutase_core"/>
</dbReference>
<keyword evidence="5" id="KW-1185">Reference proteome</keyword>
<proteinExistence type="inferred from homology"/>
<dbReference type="EMBL" id="VDES01000001">
    <property type="protein sequence ID" value="MBA1373679.1"/>
    <property type="molecule type" value="Genomic_DNA"/>
</dbReference>
<dbReference type="Pfam" id="PF13714">
    <property type="entry name" value="PEP_mutase"/>
    <property type="match status" value="1"/>
</dbReference>
<dbReference type="PANTHER" id="PTHR42905">
    <property type="entry name" value="PHOSPHOENOLPYRUVATE CARBOXYLASE"/>
    <property type="match status" value="1"/>
</dbReference>
<accession>A0A7V8RC08</accession>
<evidence type="ECO:0000256" key="1">
    <source>
        <dbReference type="ARBA" id="ARBA00023235"/>
    </source>
</evidence>
<evidence type="ECO:0000256" key="3">
    <source>
        <dbReference type="ARBA" id="ARBA00038455"/>
    </source>
</evidence>